<dbReference type="InterPro" id="IPR008266">
    <property type="entry name" value="Tyr_kinase_AS"/>
</dbReference>
<keyword evidence="8" id="KW-1185">Reference proteome</keyword>
<dbReference type="Proteomes" id="UP001370348">
    <property type="component" value="Chromosome"/>
</dbReference>
<dbReference type="EMBL" id="CP089984">
    <property type="protein sequence ID" value="WXB11117.1"/>
    <property type="molecule type" value="Genomic_DNA"/>
</dbReference>
<evidence type="ECO:0000256" key="5">
    <source>
        <dbReference type="SAM" id="MobiDB-lite"/>
    </source>
</evidence>
<proteinExistence type="predicted"/>
<gene>
    <name evidence="7" type="ORF">LZC94_24940</name>
</gene>
<feature type="compositionally biased region" description="Low complexity" evidence="5">
    <location>
        <begin position="463"/>
        <end position="472"/>
    </location>
</feature>
<protein>
    <submittedName>
        <fullName evidence="7">Serine/threonine protein kinase</fullName>
    </submittedName>
</protein>
<evidence type="ECO:0000259" key="6">
    <source>
        <dbReference type="PROSITE" id="PS50011"/>
    </source>
</evidence>
<dbReference type="PANTHER" id="PTHR43289:SF6">
    <property type="entry name" value="SERINE_THREONINE-PROTEIN KINASE NEKL-3"/>
    <property type="match status" value="1"/>
</dbReference>
<evidence type="ECO:0000256" key="3">
    <source>
        <dbReference type="ARBA" id="ARBA00022777"/>
    </source>
</evidence>
<dbReference type="Pfam" id="PF00069">
    <property type="entry name" value="Pkinase"/>
    <property type="match status" value="1"/>
</dbReference>
<organism evidence="7 8">
    <name type="scientific">Pendulispora albinea</name>
    <dbReference type="NCBI Taxonomy" id="2741071"/>
    <lineage>
        <taxon>Bacteria</taxon>
        <taxon>Pseudomonadati</taxon>
        <taxon>Myxococcota</taxon>
        <taxon>Myxococcia</taxon>
        <taxon>Myxococcales</taxon>
        <taxon>Sorangiineae</taxon>
        <taxon>Pendulisporaceae</taxon>
        <taxon>Pendulispora</taxon>
    </lineage>
</organism>
<dbReference type="CDD" id="cd14014">
    <property type="entry name" value="STKc_PknB_like"/>
    <property type="match status" value="1"/>
</dbReference>
<feature type="domain" description="Protein kinase" evidence="6">
    <location>
        <begin position="1"/>
        <end position="264"/>
    </location>
</feature>
<evidence type="ECO:0000256" key="2">
    <source>
        <dbReference type="ARBA" id="ARBA00022741"/>
    </source>
</evidence>
<dbReference type="PROSITE" id="PS50011">
    <property type="entry name" value="PROTEIN_KINASE_DOM"/>
    <property type="match status" value="1"/>
</dbReference>
<keyword evidence="7" id="KW-0723">Serine/threonine-protein kinase</keyword>
<dbReference type="InterPro" id="IPR011009">
    <property type="entry name" value="Kinase-like_dom_sf"/>
</dbReference>
<keyword evidence="3 7" id="KW-0418">Kinase</keyword>
<evidence type="ECO:0000256" key="1">
    <source>
        <dbReference type="ARBA" id="ARBA00022679"/>
    </source>
</evidence>
<accession>A0ABZ2LK46</accession>
<reference evidence="7 8" key="1">
    <citation type="submission" date="2021-12" db="EMBL/GenBank/DDBJ databases">
        <title>Discovery of the Pendulisporaceae a myxobacterial family with distinct sporulation behavior and unique specialized metabolism.</title>
        <authorList>
            <person name="Garcia R."/>
            <person name="Popoff A."/>
            <person name="Bader C.D."/>
            <person name="Loehr J."/>
            <person name="Walesch S."/>
            <person name="Walt C."/>
            <person name="Boldt J."/>
            <person name="Bunk B."/>
            <person name="Haeckl F.J.F.P.J."/>
            <person name="Gunesch A.P."/>
            <person name="Birkelbach J."/>
            <person name="Nuebel U."/>
            <person name="Pietschmann T."/>
            <person name="Bach T."/>
            <person name="Mueller R."/>
        </authorList>
    </citation>
    <scope>NUCLEOTIDE SEQUENCE [LARGE SCALE GENOMIC DNA]</scope>
    <source>
        <strain evidence="7 8">MSr11954</strain>
    </source>
</reference>
<sequence>MATVFVGRHRDEDGVSRLVALKRAHRYVRSTPDVIDALRREARLGSYIHHPNVVGVQDVEDEDGEVVLVLDYVEGTTLSAIMRRLDTDKRPREMMRILLDTACGLDAVHRATDDEGRQLLLVHRDVSPSNVLIGRDGIARLSDFGIAKTLDQTMERTVTGVLKGKVAYMAPEYVERHRADARSDLFSLGVVAWEVLTGRRLFKGATDFETLRHLGWKYVPPVSDFAPALASLDEIVLRALARDPEHRYTSVGAFANALERHASAANLVGTHEEVAALVESLFGAELTERRRLLTEEVSESSVDLAPERDTKTPIVISLSHGMHPPVVFPGTTGFIHPTSGSLVFGPSLGHTTESSFVHPPSRGQLGVLSALLAAVFVLSAGAVLALGGRSHPPAAPGLPAASEWPAPTAATAATVAVAVTTSIATGSTPSAPVTSSTPFADVSSPEGLVELPIVPSANSKAQAPKVTSSAAPPSKPPALRVRDDAPPASSIIPGKAPTNPYGHGERRTGRH</sequence>
<keyword evidence="4" id="KW-0067">ATP-binding</keyword>
<dbReference type="GO" id="GO:0004674">
    <property type="term" value="F:protein serine/threonine kinase activity"/>
    <property type="evidence" value="ECO:0007669"/>
    <property type="project" value="UniProtKB-KW"/>
</dbReference>
<dbReference type="InterPro" id="IPR000719">
    <property type="entry name" value="Prot_kinase_dom"/>
</dbReference>
<dbReference type="PROSITE" id="PS00109">
    <property type="entry name" value="PROTEIN_KINASE_TYR"/>
    <property type="match status" value="1"/>
</dbReference>
<dbReference type="Gene3D" id="1.10.510.10">
    <property type="entry name" value="Transferase(Phosphotransferase) domain 1"/>
    <property type="match status" value="1"/>
</dbReference>
<evidence type="ECO:0000313" key="8">
    <source>
        <dbReference type="Proteomes" id="UP001370348"/>
    </source>
</evidence>
<evidence type="ECO:0000256" key="4">
    <source>
        <dbReference type="ARBA" id="ARBA00022840"/>
    </source>
</evidence>
<dbReference type="Gene3D" id="3.30.200.20">
    <property type="entry name" value="Phosphorylase Kinase, domain 1"/>
    <property type="match status" value="1"/>
</dbReference>
<evidence type="ECO:0000313" key="7">
    <source>
        <dbReference type="EMBL" id="WXB11117.1"/>
    </source>
</evidence>
<name>A0ABZ2LK46_9BACT</name>
<feature type="region of interest" description="Disordered" evidence="5">
    <location>
        <begin position="458"/>
        <end position="511"/>
    </location>
</feature>
<keyword evidence="1" id="KW-0808">Transferase</keyword>
<dbReference type="SUPFAM" id="SSF56112">
    <property type="entry name" value="Protein kinase-like (PK-like)"/>
    <property type="match status" value="1"/>
</dbReference>
<dbReference type="PANTHER" id="PTHR43289">
    <property type="entry name" value="MITOGEN-ACTIVATED PROTEIN KINASE KINASE KINASE 20-RELATED"/>
    <property type="match status" value="1"/>
</dbReference>
<keyword evidence="2" id="KW-0547">Nucleotide-binding</keyword>